<accession>A0A7J7GIG4</accession>
<dbReference type="Proteomes" id="UP000593564">
    <property type="component" value="Unassembled WGS sequence"/>
</dbReference>
<proteinExistence type="predicted"/>
<evidence type="ECO:0000313" key="3">
    <source>
        <dbReference type="Proteomes" id="UP000593564"/>
    </source>
</evidence>
<sequence length="260" mass="28645">ILILKELVRRDSISLRRRLTRAKKKAVDSDVLVQEESAKKTSDDTKKQLLQRLWSEEDEIVILKESWSLTKDEASKSKAAKDVMKVLTLKSGPDLVFEGITIVSEILGTIARGFVLDKMTNTILNAFKSVGFHVKSGLENESNVSNPSSEPINMEGSQTQTSRQNCLKCLCSTIALLNISSSISGPKAAIALDGKERPNKVQELHEPSTEEGPMSIKSNAIVHAFGPERHGRVRGLAFVPEDAIGSTVAWPTHFISFDFE</sequence>
<feature type="region of interest" description="Disordered" evidence="1">
    <location>
        <begin position="139"/>
        <end position="158"/>
    </location>
</feature>
<dbReference type="AlphaFoldDB" id="A0A7J7GIG4"/>
<evidence type="ECO:0000313" key="2">
    <source>
        <dbReference type="EMBL" id="KAF5940579.1"/>
    </source>
</evidence>
<feature type="non-terminal residue" evidence="2">
    <location>
        <position position="1"/>
    </location>
</feature>
<reference evidence="2 3" key="2">
    <citation type="submission" date="2020-07" db="EMBL/GenBank/DDBJ databases">
        <title>Genome assembly of wild tea tree DASZ reveals pedigree and selection history of tea varieties.</title>
        <authorList>
            <person name="Zhang W."/>
        </authorList>
    </citation>
    <scope>NUCLEOTIDE SEQUENCE [LARGE SCALE GENOMIC DNA]</scope>
    <source>
        <strain evidence="3">cv. G240</strain>
        <tissue evidence="2">Leaf</tissue>
    </source>
</reference>
<evidence type="ECO:0000256" key="1">
    <source>
        <dbReference type="SAM" id="MobiDB-lite"/>
    </source>
</evidence>
<gene>
    <name evidence="2" type="ORF">HYC85_021746</name>
</gene>
<feature type="compositionally biased region" description="Low complexity" evidence="1">
    <location>
        <begin position="139"/>
        <end position="153"/>
    </location>
</feature>
<protein>
    <submittedName>
        <fullName evidence="2">Uncharacterized protein</fullName>
    </submittedName>
</protein>
<comment type="caution">
    <text evidence="2">The sequence shown here is derived from an EMBL/GenBank/DDBJ whole genome shotgun (WGS) entry which is preliminary data.</text>
</comment>
<name>A0A7J7GIG4_CAMSI</name>
<dbReference type="EMBL" id="JACBKZ010000010">
    <property type="protein sequence ID" value="KAF5940579.1"/>
    <property type="molecule type" value="Genomic_DNA"/>
</dbReference>
<reference evidence="3" key="1">
    <citation type="journal article" date="2020" name="Nat. Commun.">
        <title>Genome assembly of wild tea tree DASZ reveals pedigree and selection history of tea varieties.</title>
        <authorList>
            <person name="Zhang W."/>
            <person name="Zhang Y."/>
            <person name="Qiu H."/>
            <person name="Guo Y."/>
            <person name="Wan H."/>
            <person name="Zhang X."/>
            <person name="Scossa F."/>
            <person name="Alseekh S."/>
            <person name="Zhang Q."/>
            <person name="Wang P."/>
            <person name="Xu L."/>
            <person name="Schmidt M.H."/>
            <person name="Jia X."/>
            <person name="Li D."/>
            <person name="Zhu A."/>
            <person name="Guo F."/>
            <person name="Chen W."/>
            <person name="Ni D."/>
            <person name="Usadel B."/>
            <person name="Fernie A.R."/>
            <person name="Wen W."/>
        </authorList>
    </citation>
    <scope>NUCLEOTIDE SEQUENCE [LARGE SCALE GENOMIC DNA]</scope>
    <source>
        <strain evidence="3">cv. G240</strain>
    </source>
</reference>
<organism evidence="2 3">
    <name type="scientific">Camellia sinensis</name>
    <name type="common">Tea plant</name>
    <name type="synonym">Thea sinensis</name>
    <dbReference type="NCBI Taxonomy" id="4442"/>
    <lineage>
        <taxon>Eukaryota</taxon>
        <taxon>Viridiplantae</taxon>
        <taxon>Streptophyta</taxon>
        <taxon>Embryophyta</taxon>
        <taxon>Tracheophyta</taxon>
        <taxon>Spermatophyta</taxon>
        <taxon>Magnoliopsida</taxon>
        <taxon>eudicotyledons</taxon>
        <taxon>Gunneridae</taxon>
        <taxon>Pentapetalae</taxon>
        <taxon>asterids</taxon>
        <taxon>Ericales</taxon>
        <taxon>Theaceae</taxon>
        <taxon>Camellia</taxon>
    </lineage>
</organism>
<keyword evidence="3" id="KW-1185">Reference proteome</keyword>